<dbReference type="Proteomes" id="UP000306740">
    <property type="component" value="Unassembled WGS sequence"/>
</dbReference>
<dbReference type="RefSeq" id="WP_139106621.1">
    <property type="nucleotide sequence ID" value="NZ_VDFR01000105.1"/>
</dbReference>
<evidence type="ECO:0000313" key="3">
    <source>
        <dbReference type="EMBL" id="TNC23332.1"/>
    </source>
</evidence>
<evidence type="ECO:0000256" key="1">
    <source>
        <dbReference type="SAM" id="MobiDB-lite"/>
    </source>
</evidence>
<comment type="caution">
    <text evidence="3">The sequence shown here is derived from an EMBL/GenBank/DDBJ whole genome shotgun (WGS) entry which is preliminary data.</text>
</comment>
<feature type="transmembrane region" description="Helical" evidence="2">
    <location>
        <begin position="113"/>
        <end position="131"/>
    </location>
</feature>
<name>A0A5C4LVX5_9ACTN</name>
<keyword evidence="2" id="KW-1133">Transmembrane helix</keyword>
<keyword evidence="2" id="KW-0472">Membrane</keyword>
<feature type="compositionally biased region" description="Acidic residues" evidence="1">
    <location>
        <begin position="1"/>
        <end position="11"/>
    </location>
</feature>
<dbReference type="AlphaFoldDB" id="A0A5C4LVX5"/>
<sequence length="148" mass="15696">MSGATSDDEEFERIVAGLELSFPDPDDDPPVPDADPPPPLTPAQGVFQPRWSDRLSHEEDEDESAWDTSDFVPPQPEPLPPGDRWTRAAWAGLIGGPALLFVLAVVGAPVPGVIPGAAVVAFVVALVVLLVRRGDHDRGDDPDHGAVI</sequence>
<feature type="compositionally biased region" description="Pro residues" evidence="1">
    <location>
        <begin position="31"/>
        <end position="41"/>
    </location>
</feature>
<accession>A0A5C4LVX5</accession>
<gene>
    <name evidence="4" type="ORF">FHE65_22335</name>
    <name evidence="3" type="ORF">FHE65_35585</name>
</gene>
<evidence type="ECO:0000256" key="2">
    <source>
        <dbReference type="SAM" id="Phobius"/>
    </source>
</evidence>
<feature type="region of interest" description="Disordered" evidence="1">
    <location>
        <begin position="1"/>
        <end position="84"/>
    </location>
</feature>
<feature type="transmembrane region" description="Helical" evidence="2">
    <location>
        <begin position="88"/>
        <end position="107"/>
    </location>
</feature>
<keyword evidence="2" id="KW-0812">Transmembrane</keyword>
<organism evidence="3 5">
    <name type="scientific">Mumia zhuanghuii</name>
    <dbReference type="NCBI Taxonomy" id="2585211"/>
    <lineage>
        <taxon>Bacteria</taxon>
        <taxon>Bacillati</taxon>
        <taxon>Actinomycetota</taxon>
        <taxon>Actinomycetes</taxon>
        <taxon>Propionibacteriales</taxon>
        <taxon>Nocardioidaceae</taxon>
        <taxon>Mumia</taxon>
    </lineage>
</organism>
<evidence type="ECO:0008006" key="6">
    <source>
        <dbReference type="Google" id="ProtNLM"/>
    </source>
</evidence>
<reference evidence="3 5" key="1">
    <citation type="submission" date="2019-05" db="EMBL/GenBank/DDBJ databases">
        <title>Mumia sp. nov., isolated from the intestinal contents of plateau pika (Ochotona curzoniae) in the Qinghai-Tibet plateau of China.</title>
        <authorList>
            <person name="Tian Z."/>
        </authorList>
    </citation>
    <scope>NUCLEOTIDE SEQUENCE [LARGE SCALE GENOMIC DNA]</scope>
    <source>
        <strain evidence="5">527</strain>
        <strain evidence="3">Z527</strain>
    </source>
</reference>
<evidence type="ECO:0000313" key="4">
    <source>
        <dbReference type="EMBL" id="TNC41617.1"/>
    </source>
</evidence>
<protein>
    <recommendedName>
        <fullName evidence="6">DUF3040 domain-containing protein</fullName>
    </recommendedName>
</protein>
<proteinExistence type="predicted"/>
<dbReference type="EMBL" id="VDFR01000105">
    <property type="protein sequence ID" value="TNC41617.1"/>
    <property type="molecule type" value="Genomic_DNA"/>
</dbReference>
<evidence type="ECO:0000313" key="5">
    <source>
        <dbReference type="Proteomes" id="UP000306740"/>
    </source>
</evidence>
<dbReference type="EMBL" id="VDFR01000269">
    <property type="protein sequence ID" value="TNC23332.1"/>
    <property type="molecule type" value="Genomic_DNA"/>
</dbReference>